<gene>
    <name evidence="3" type="ORF">FHR04_11980</name>
    <name evidence="2" type="ORF">HNQ04_002424</name>
</gene>
<dbReference type="EMBL" id="JACHEW010000011">
    <property type="protein sequence ID" value="MBB6017162.1"/>
    <property type="molecule type" value="Genomic_DNA"/>
</dbReference>
<dbReference type="Proteomes" id="UP000313988">
    <property type="component" value="Unassembled WGS sequence"/>
</dbReference>
<name>A0A5C4Y431_9DEIO</name>
<proteinExistence type="predicted"/>
<evidence type="ECO:0000313" key="3">
    <source>
        <dbReference type="EMBL" id="TNM70617.1"/>
    </source>
</evidence>
<organism evidence="3 4">
    <name type="scientific">Deinococcus radiopugnans ATCC 19172</name>
    <dbReference type="NCBI Taxonomy" id="585398"/>
    <lineage>
        <taxon>Bacteria</taxon>
        <taxon>Thermotogati</taxon>
        <taxon>Deinococcota</taxon>
        <taxon>Deinococci</taxon>
        <taxon>Deinococcales</taxon>
        <taxon>Deinococcaceae</taxon>
        <taxon>Deinococcus</taxon>
    </lineage>
</organism>
<keyword evidence="5" id="KW-1185">Reference proteome</keyword>
<feature type="transmembrane region" description="Helical" evidence="1">
    <location>
        <begin position="113"/>
        <end position="131"/>
    </location>
</feature>
<evidence type="ECO:0000313" key="2">
    <source>
        <dbReference type="EMBL" id="MBB6017162.1"/>
    </source>
</evidence>
<comment type="caution">
    <text evidence="3">The sequence shown here is derived from an EMBL/GenBank/DDBJ whole genome shotgun (WGS) entry which is preliminary data.</text>
</comment>
<evidence type="ECO:0000256" key="1">
    <source>
        <dbReference type="SAM" id="Phobius"/>
    </source>
</evidence>
<evidence type="ECO:0000313" key="4">
    <source>
        <dbReference type="Proteomes" id="UP000313988"/>
    </source>
</evidence>
<dbReference type="OrthoDB" id="9911757at2"/>
<dbReference type="AlphaFoldDB" id="A0A5C4Y431"/>
<keyword evidence="1" id="KW-1133">Transmembrane helix</keyword>
<feature type="transmembrane region" description="Helical" evidence="1">
    <location>
        <begin position="137"/>
        <end position="158"/>
    </location>
</feature>
<keyword evidence="1" id="KW-0812">Transmembrane</keyword>
<dbReference type="EMBL" id="VDMO01000012">
    <property type="protein sequence ID" value="TNM70617.1"/>
    <property type="molecule type" value="Genomic_DNA"/>
</dbReference>
<feature type="transmembrane region" description="Helical" evidence="1">
    <location>
        <begin position="165"/>
        <end position="185"/>
    </location>
</feature>
<reference evidence="3 4" key="1">
    <citation type="submission" date="2019-06" db="EMBL/GenBank/DDBJ databases">
        <title>Genome sequence of Deinococcus radiopugnans ATCC 19172.</title>
        <authorList>
            <person name="Maclea K.S."/>
            <person name="Maynard C.R."/>
        </authorList>
    </citation>
    <scope>NUCLEOTIDE SEQUENCE [LARGE SCALE GENOMIC DNA]</scope>
    <source>
        <strain evidence="3 4">ATCC 19172</strain>
    </source>
</reference>
<accession>A0A5C4Y431</accession>
<dbReference type="Proteomes" id="UP000629870">
    <property type="component" value="Unassembled WGS sequence"/>
</dbReference>
<protein>
    <submittedName>
        <fullName evidence="3">Uncharacterized protein</fullName>
    </submittedName>
</protein>
<reference evidence="2 5" key="2">
    <citation type="submission" date="2020-08" db="EMBL/GenBank/DDBJ databases">
        <title>Genomic Encyclopedia of Type Strains, Phase IV (KMG-IV): sequencing the most valuable type-strain genomes for metagenomic binning, comparative biology and taxonomic classification.</title>
        <authorList>
            <person name="Goeker M."/>
        </authorList>
    </citation>
    <scope>NUCLEOTIDE SEQUENCE [LARGE SCALE GENOMIC DNA]</scope>
    <source>
        <strain evidence="2 5">DSM 12027</strain>
    </source>
</reference>
<dbReference type="RefSeq" id="WP_139403612.1">
    <property type="nucleotide sequence ID" value="NZ_JACHEW010000011.1"/>
</dbReference>
<evidence type="ECO:0000313" key="5">
    <source>
        <dbReference type="Proteomes" id="UP000629870"/>
    </source>
</evidence>
<sequence>MKRLFTGPEHWLTYVTRHLAPFEREEAQAPFRAKVARWREEGLSNAEIVARLGDAEETAAALSRRFVRLDEEASLRNQLTESPWWVLFGSLILLGLSLLIEHSKKGQVTAWNALIPTCGLLISLSLLWARPHLPPRWWLALSPSGAWTAPLVFIVLMVRAEEFPLWALSWALGLGVLSVGARFVLLDRNKLAKLERLARHGSPRLAP</sequence>
<feature type="transmembrane region" description="Helical" evidence="1">
    <location>
        <begin position="84"/>
        <end position="101"/>
    </location>
</feature>
<keyword evidence="1" id="KW-0472">Membrane</keyword>